<dbReference type="EnsemblPlants" id="LPERR05G07380.1">
    <property type="protein sequence ID" value="LPERR05G07380.1"/>
    <property type="gene ID" value="LPERR05G07380"/>
</dbReference>
<dbReference type="InterPro" id="IPR011676">
    <property type="entry name" value="DUF1618"/>
</dbReference>
<reference evidence="2" key="3">
    <citation type="submission" date="2015-04" db="UniProtKB">
        <authorList>
            <consortium name="EnsemblPlants"/>
        </authorList>
    </citation>
    <scope>IDENTIFICATION</scope>
</reference>
<proteinExistence type="predicted"/>
<keyword evidence="3" id="KW-1185">Reference proteome</keyword>
<dbReference type="PANTHER" id="PTHR33086:SF88">
    <property type="entry name" value="OS05G0250200 PROTEIN"/>
    <property type="match status" value="1"/>
</dbReference>
<dbReference type="eggNOG" id="ENOG502RRT5">
    <property type="taxonomic scope" value="Eukaryota"/>
</dbReference>
<feature type="domain" description="DUF1618" evidence="1">
    <location>
        <begin position="196"/>
        <end position="294"/>
    </location>
</feature>
<dbReference type="Pfam" id="PF07762">
    <property type="entry name" value="DUF1618"/>
    <property type="match status" value="1"/>
</dbReference>
<name>A0A0D9WED2_9ORYZ</name>
<dbReference type="PANTHER" id="PTHR33086">
    <property type="entry name" value="OS05G0468200 PROTEIN-RELATED"/>
    <property type="match status" value="1"/>
</dbReference>
<reference evidence="3" key="2">
    <citation type="submission" date="2013-12" db="EMBL/GenBank/DDBJ databases">
        <authorList>
            <person name="Yu Y."/>
            <person name="Lee S."/>
            <person name="de Baynast K."/>
            <person name="Wissotski M."/>
            <person name="Liu L."/>
            <person name="Talag J."/>
            <person name="Goicoechea J."/>
            <person name="Angelova A."/>
            <person name="Jetty R."/>
            <person name="Kudrna D."/>
            <person name="Golser W."/>
            <person name="Rivera L."/>
            <person name="Zhang J."/>
            <person name="Wing R."/>
        </authorList>
    </citation>
    <scope>NUCLEOTIDE SEQUENCE</scope>
</reference>
<dbReference type="AlphaFoldDB" id="A0A0D9WED2"/>
<evidence type="ECO:0000313" key="2">
    <source>
        <dbReference type="EnsemblPlants" id="LPERR05G07380.1"/>
    </source>
</evidence>
<sequence>MQLMLRLRRSILSASTPAFASGRALSTAAASRPRWAMIVDAHEPSSSPAALRASLKFAEPPRPSHLVVPEQVINPRPRPGPSSDRMRLLSAHVRAASGDGLLFECSEGFATAHVVGVAPTGLMRQFTGMDTSFDVTRFVCNPITGELFRMPDIDGTKDTSWCQFAGILTQSDRPDGRPDRRLDAREVVAYAGRLWWVDVSWGAVTVDPFSDRPELRFVELPRGSVTEPFVPVMDGKGLGFIRNLDRYRRIGVSEGRLRYVEVSQKKPFVLSSFVLEEDSGCWTLVHRVALGRLAGLGMDGLHLEEDDTPRIGVIDPLSASTMYLTISGSCVSVDNGAG</sequence>
<protein>
    <recommendedName>
        <fullName evidence="1">DUF1618 domain-containing protein</fullName>
    </recommendedName>
</protein>
<evidence type="ECO:0000313" key="3">
    <source>
        <dbReference type="Proteomes" id="UP000032180"/>
    </source>
</evidence>
<accession>A0A0D9WED2</accession>
<evidence type="ECO:0000259" key="1">
    <source>
        <dbReference type="Pfam" id="PF07762"/>
    </source>
</evidence>
<dbReference type="Proteomes" id="UP000032180">
    <property type="component" value="Chromosome 5"/>
</dbReference>
<dbReference type="Gramene" id="LPERR05G07380.1">
    <property type="protein sequence ID" value="LPERR05G07380.1"/>
    <property type="gene ID" value="LPERR05G07380"/>
</dbReference>
<organism evidence="2 3">
    <name type="scientific">Leersia perrieri</name>
    <dbReference type="NCBI Taxonomy" id="77586"/>
    <lineage>
        <taxon>Eukaryota</taxon>
        <taxon>Viridiplantae</taxon>
        <taxon>Streptophyta</taxon>
        <taxon>Embryophyta</taxon>
        <taxon>Tracheophyta</taxon>
        <taxon>Spermatophyta</taxon>
        <taxon>Magnoliopsida</taxon>
        <taxon>Liliopsida</taxon>
        <taxon>Poales</taxon>
        <taxon>Poaceae</taxon>
        <taxon>BOP clade</taxon>
        <taxon>Oryzoideae</taxon>
        <taxon>Oryzeae</taxon>
        <taxon>Oryzinae</taxon>
        <taxon>Leersia</taxon>
    </lineage>
</organism>
<dbReference type="HOGENOM" id="CLU_038425_0_0_1"/>
<reference evidence="2 3" key="1">
    <citation type="submission" date="2012-08" db="EMBL/GenBank/DDBJ databases">
        <title>Oryza genome evolution.</title>
        <authorList>
            <person name="Wing R.A."/>
        </authorList>
    </citation>
    <scope>NUCLEOTIDE SEQUENCE</scope>
</reference>